<comment type="caution">
    <text evidence="13">The sequence shown here is derived from an EMBL/GenBank/DDBJ whole genome shotgun (WGS) entry which is preliminary data.</text>
</comment>
<dbReference type="PANTHER" id="PTHR43665:SF1">
    <property type="entry name" value="ISOPENTENYL-DIPHOSPHATE DELTA-ISOMERASE"/>
    <property type="match status" value="1"/>
</dbReference>
<dbReference type="HAMAP" id="MF_00354">
    <property type="entry name" value="Idi_2"/>
    <property type="match status" value="1"/>
</dbReference>
<dbReference type="Pfam" id="PF01070">
    <property type="entry name" value="FMN_dh"/>
    <property type="match status" value="1"/>
</dbReference>
<evidence type="ECO:0000256" key="6">
    <source>
        <dbReference type="ARBA" id="ARBA00022842"/>
    </source>
</evidence>
<feature type="binding site" evidence="11">
    <location>
        <position position="159"/>
    </location>
    <ligand>
        <name>Mg(2+)</name>
        <dbReference type="ChEBI" id="CHEBI:18420"/>
    </ligand>
</feature>
<dbReference type="GO" id="GO:0000287">
    <property type="term" value="F:magnesium ion binding"/>
    <property type="evidence" value="ECO:0007669"/>
    <property type="project" value="UniProtKB-UniRule"/>
</dbReference>
<keyword evidence="9 11" id="KW-0413">Isomerase</keyword>
<feature type="binding site" evidence="11">
    <location>
        <begin position="64"/>
        <end position="66"/>
    </location>
    <ligand>
        <name>FMN</name>
        <dbReference type="ChEBI" id="CHEBI:58210"/>
    </ligand>
</feature>
<keyword evidence="8 11" id="KW-0414">Isoprene biosynthesis</keyword>
<comment type="catalytic activity">
    <reaction evidence="11">
        <text>isopentenyl diphosphate = dimethylallyl diphosphate</text>
        <dbReference type="Rhea" id="RHEA:23284"/>
        <dbReference type="ChEBI" id="CHEBI:57623"/>
        <dbReference type="ChEBI" id="CHEBI:128769"/>
        <dbReference type="EC" id="5.3.3.2"/>
    </reaction>
</comment>
<dbReference type="GO" id="GO:0005737">
    <property type="term" value="C:cytoplasm"/>
    <property type="evidence" value="ECO:0007669"/>
    <property type="project" value="UniProtKB-SubCell"/>
</dbReference>
<accession>A0A7C4D458</accession>
<evidence type="ECO:0000256" key="7">
    <source>
        <dbReference type="ARBA" id="ARBA00022857"/>
    </source>
</evidence>
<feature type="binding site" evidence="11">
    <location>
        <position position="219"/>
    </location>
    <ligand>
        <name>FMN</name>
        <dbReference type="ChEBI" id="CHEBI:58210"/>
    </ligand>
</feature>
<keyword evidence="4 11" id="KW-0288">FMN</keyword>
<feature type="binding site" evidence="11">
    <location>
        <position position="158"/>
    </location>
    <ligand>
        <name>substrate</name>
    </ligand>
</feature>
<dbReference type="GO" id="GO:0010181">
    <property type="term" value="F:FMN binding"/>
    <property type="evidence" value="ECO:0007669"/>
    <property type="project" value="UniProtKB-UniRule"/>
</dbReference>
<evidence type="ECO:0000256" key="5">
    <source>
        <dbReference type="ARBA" id="ARBA00022723"/>
    </source>
</evidence>
<comment type="cofactor">
    <cofactor evidence="11">
        <name>Mg(2+)</name>
        <dbReference type="ChEBI" id="CHEBI:18420"/>
    </cofactor>
</comment>
<comment type="function">
    <text evidence="11">Involved in the biosynthesis of isoprenoids. Catalyzes the 1,3-allylic rearrangement of the homoallylic substrate isopentenyl (IPP) to its allylic isomer, dimethylallyl diphosphate (DMAPP).</text>
</comment>
<gene>
    <name evidence="11" type="primary">fni</name>
    <name evidence="13" type="ORF">ENU21_00500</name>
</gene>
<dbReference type="InterPro" id="IPR011179">
    <property type="entry name" value="IPdP_isomerase"/>
</dbReference>
<feature type="binding site" evidence="11">
    <location>
        <position position="63"/>
    </location>
    <ligand>
        <name>FMN</name>
        <dbReference type="ChEBI" id="CHEBI:58210"/>
    </ligand>
</feature>
<evidence type="ECO:0000256" key="1">
    <source>
        <dbReference type="ARBA" id="ARBA00001917"/>
    </source>
</evidence>
<dbReference type="PIRSF" id="PIRSF003314">
    <property type="entry name" value="IPP_isomerase"/>
    <property type="match status" value="1"/>
</dbReference>
<keyword evidence="5 11" id="KW-0479">Metal-binding</keyword>
<feature type="binding site" evidence="11">
    <location>
        <begin position="293"/>
        <end position="294"/>
    </location>
    <ligand>
        <name>FMN</name>
        <dbReference type="ChEBI" id="CHEBI:58210"/>
    </ligand>
</feature>
<comment type="cofactor">
    <cofactor evidence="1 11">
        <name>FMN</name>
        <dbReference type="ChEBI" id="CHEBI:58210"/>
    </cofactor>
</comment>
<sequence length="363" mass="38675">MSISTRKDDHVLLSVKERVTSSATTLLEDVIFVHHTIPRCALADISLESDFLGKAVSAPVMISGMTGGSPLAEKINRSLAAVAQKLKIPLGVGSQRAALVDRELARTFSVVRDVAPDIPVVANIGASQVSRGLSASQVLELVEMVRADALAVHLNPLQEALQPEGEPDMRSFIEKLRQLARESPVPVLLKQTGEGFSREAALMVKGLVKGIDVGGAGGTSFAVIEGLRARLRGLDELEEMASTFASWGIPTAASILEVRSALPDIFLIASGGLTTGVDVAKVLRLGADFAGIARPVLLKLYYGGEQAAERYLRRVVSELRVAVFLTGSCSLEELRKAPVIVKGLLKEWVLQRGLEIPRGAGYG</sequence>
<evidence type="ECO:0000256" key="2">
    <source>
        <dbReference type="ARBA" id="ARBA00022490"/>
    </source>
</evidence>
<dbReference type="Gene3D" id="3.20.20.70">
    <property type="entry name" value="Aldolase class I"/>
    <property type="match status" value="1"/>
</dbReference>
<evidence type="ECO:0000256" key="4">
    <source>
        <dbReference type="ARBA" id="ARBA00022643"/>
    </source>
</evidence>
<organism evidence="13">
    <name type="scientific">Thermofilum pendens</name>
    <dbReference type="NCBI Taxonomy" id="2269"/>
    <lineage>
        <taxon>Archaea</taxon>
        <taxon>Thermoproteota</taxon>
        <taxon>Thermoprotei</taxon>
        <taxon>Thermofilales</taxon>
        <taxon>Thermofilaceae</taxon>
        <taxon>Thermofilum</taxon>
    </lineage>
</organism>
<dbReference type="GO" id="GO:0070402">
    <property type="term" value="F:NADPH binding"/>
    <property type="evidence" value="ECO:0007669"/>
    <property type="project" value="UniProtKB-UniRule"/>
</dbReference>
<dbReference type="GO" id="GO:0008299">
    <property type="term" value="P:isoprenoid biosynthetic process"/>
    <property type="evidence" value="ECO:0007669"/>
    <property type="project" value="UniProtKB-UniRule"/>
</dbReference>
<keyword evidence="3 11" id="KW-0285">Flavoprotein</keyword>
<feature type="binding site" evidence="11">
    <location>
        <position position="94"/>
    </location>
    <ligand>
        <name>FMN</name>
        <dbReference type="ChEBI" id="CHEBI:58210"/>
    </ligand>
</feature>
<dbReference type="AlphaFoldDB" id="A0A7C4D458"/>
<feature type="binding site" evidence="11">
    <location>
        <begin position="6"/>
        <end position="7"/>
    </location>
    <ligand>
        <name>substrate</name>
    </ligand>
</feature>
<dbReference type="EMBL" id="DTBQ01000017">
    <property type="protein sequence ID" value="HGM46218.1"/>
    <property type="molecule type" value="Genomic_DNA"/>
</dbReference>
<evidence type="ECO:0000256" key="8">
    <source>
        <dbReference type="ARBA" id="ARBA00023229"/>
    </source>
</evidence>
<evidence type="ECO:0000256" key="11">
    <source>
        <dbReference type="HAMAP-Rule" id="MF_00354"/>
    </source>
</evidence>
<feature type="domain" description="FMN-dependent dehydrogenase" evidence="12">
    <location>
        <begin position="174"/>
        <end position="337"/>
    </location>
</feature>
<dbReference type="PANTHER" id="PTHR43665">
    <property type="entry name" value="ISOPENTENYL-DIPHOSPHATE DELTA-ISOMERASE"/>
    <property type="match status" value="1"/>
</dbReference>
<keyword evidence="6 11" id="KW-0460">Magnesium</keyword>
<dbReference type="NCBIfam" id="TIGR02151">
    <property type="entry name" value="IPP_isom_2"/>
    <property type="match status" value="1"/>
</dbReference>
<comment type="subunit">
    <text evidence="10 11">Homooctamer. Dimer of tetramers.</text>
</comment>
<reference evidence="13" key="1">
    <citation type="journal article" date="2020" name="mSystems">
        <title>Genome- and Community-Level Interaction Insights into Carbon Utilization and Element Cycling Functions of Hydrothermarchaeota in Hydrothermal Sediment.</title>
        <authorList>
            <person name="Zhou Z."/>
            <person name="Liu Y."/>
            <person name="Xu W."/>
            <person name="Pan J."/>
            <person name="Luo Z.H."/>
            <person name="Li M."/>
        </authorList>
    </citation>
    <scope>NUCLEOTIDE SEQUENCE</scope>
    <source>
        <strain evidence="13">SpSt-649</strain>
    </source>
</reference>
<protein>
    <recommendedName>
        <fullName evidence="11">Isopentenyl-diphosphate delta-isomerase</fullName>
        <shortName evidence="11">IPP isomerase</shortName>
        <ecNumber evidence="11">5.3.3.2</ecNumber>
    </recommendedName>
    <alternativeName>
        <fullName evidence="11">Isopentenyl diphosphate:dimethylallyl diphosphate isomerase</fullName>
    </alternativeName>
    <alternativeName>
        <fullName evidence="11">Isopentenyl pyrophosphate isomerase</fullName>
    </alternativeName>
    <alternativeName>
        <fullName evidence="11">Type 2 isopentenyl diphosphate isomerase</fullName>
        <shortName evidence="11">IDI-2</shortName>
    </alternativeName>
</protein>
<evidence type="ECO:0000259" key="12">
    <source>
        <dbReference type="Pfam" id="PF01070"/>
    </source>
</evidence>
<evidence type="ECO:0000256" key="3">
    <source>
        <dbReference type="ARBA" id="ARBA00022630"/>
    </source>
</evidence>
<proteinExistence type="inferred from homology"/>
<keyword evidence="2 11" id="KW-0963">Cytoplasm</keyword>
<name>A0A7C4D458_THEPE</name>
<dbReference type="SUPFAM" id="SSF51395">
    <property type="entry name" value="FMN-linked oxidoreductases"/>
    <property type="match status" value="1"/>
</dbReference>
<feature type="binding site" evidence="11">
    <location>
        <begin position="94"/>
        <end position="96"/>
    </location>
    <ligand>
        <name>substrate</name>
    </ligand>
</feature>
<dbReference type="EC" id="5.3.3.2" evidence="11"/>
<comment type="subcellular location">
    <subcellularLocation>
        <location evidence="11">Cytoplasm</location>
    </subcellularLocation>
</comment>
<evidence type="ECO:0000256" key="10">
    <source>
        <dbReference type="ARBA" id="ARBA00025810"/>
    </source>
</evidence>
<comment type="caution">
    <text evidence="11">Lacks conserved residue(s) required for the propagation of feature annotation.</text>
</comment>
<evidence type="ECO:0000313" key="13">
    <source>
        <dbReference type="EMBL" id="HGM46218.1"/>
    </source>
</evidence>
<feature type="binding site" evidence="11">
    <location>
        <position position="190"/>
    </location>
    <ligand>
        <name>FMN</name>
        <dbReference type="ChEBI" id="CHEBI:58210"/>
    </ligand>
</feature>
<keyword evidence="7 11" id="KW-0521">NADP</keyword>
<dbReference type="InterPro" id="IPR013785">
    <property type="entry name" value="Aldolase_TIM"/>
</dbReference>
<dbReference type="GO" id="GO:0016491">
    <property type="term" value="F:oxidoreductase activity"/>
    <property type="evidence" value="ECO:0007669"/>
    <property type="project" value="InterPro"/>
</dbReference>
<dbReference type="CDD" id="cd02811">
    <property type="entry name" value="IDI-2_FMN"/>
    <property type="match status" value="1"/>
</dbReference>
<feature type="binding site" evidence="11">
    <location>
        <position position="123"/>
    </location>
    <ligand>
        <name>FMN</name>
        <dbReference type="ChEBI" id="CHEBI:58210"/>
    </ligand>
</feature>
<comment type="cofactor">
    <cofactor evidence="11">
        <name>NADPH</name>
        <dbReference type="ChEBI" id="CHEBI:57783"/>
    </cofactor>
</comment>
<comment type="similarity">
    <text evidence="11">Belongs to the IPP isomerase type 2 family.</text>
</comment>
<dbReference type="InterPro" id="IPR000262">
    <property type="entry name" value="FMN-dep_DH"/>
</dbReference>
<dbReference type="GO" id="GO:0004452">
    <property type="term" value="F:isopentenyl-diphosphate delta-isomerase activity"/>
    <property type="evidence" value="ECO:0007669"/>
    <property type="project" value="UniProtKB-UniRule"/>
</dbReference>
<evidence type="ECO:0000256" key="9">
    <source>
        <dbReference type="ARBA" id="ARBA00023235"/>
    </source>
</evidence>